<dbReference type="Pfam" id="PF00710">
    <property type="entry name" value="Asparaginase"/>
    <property type="match status" value="1"/>
</dbReference>
<dbReference type="PIRSF" id="PIRSF500176">
    <property type="entry name" value="L_ASNase"/>
    <property type="match status" value="1"/>
</dbReference>
<evidence type="ECO:0000259" key="9">
    <source>
        <dbReference type="Pfam" id="PF00710"/>
    </source>
</evidence>
<comment type="similarity">
    <text evidence="1 7">Belongs to the asparaginase 1 family.</text>
</comment>
<reference evidence="12" key="1">
    <citation type="submission" date="2017-02" db="EMBL/GenBank/DDBJ databases">
        <authorList>
            <person name="Varghese N."/>
            <person name="Submissions S."/>
        </authorList>
    </citation>
    <scope>NUCLEOTIDE SEQUENCE [LARGE SCALE GENOMIC DNA]</scope>
    <source>
        <strain evidence="12">DSM 3072</strain>
    </source>
</reference>
<dbReference type="Gene3D" id="3.40.50.1170">
    <property type="entry name" value="L-asparaginase, N-terminal domain"/>
    <property type="match status" value="1"/>
</dbReference>
<dbReference type="InterPro" id="IPR027473">
    <property type="entry name" value="L-asparaginase_C"/>
</dbReference>
<evidence type="ECO:0000313" key="12">
    <source>
        <dbReference type="Proteomes" id="UP000242432"/>
    </source>
</evidence>
<dbReference type="FunFam" id="3.40.50.1170:FF:000001">
    <property type="entry name" value="L-asparaginase 2"/>
    <property type="match status" value="1"/>
</dbReference>
<feature type="binding site" evidence="4">
    <location>
        <position position="115"/>
    </location>
    <ligand>
        <name>substrate</name>
    </ligand>
</feature>
<dbReference type="PROSITE" id="PS00144">
    <property type="entry name" value="ASN_GLN_ASE_1"/>
    <property type="match status" value="1"/>
</dbReference>
<dbReference type="InterPro" id="IPR040919">
    <property type="entry name" value="Asparaginase_C"/>
</dbReference>
<dbReference type="InterPro" id="IPR027475">
    <property type="entry name" value="Asparaginase/glutaminase_AS2"/>
</dbReference>
<dbReference type="GO" id="GO:0004067">
    <property type="term" value="F:asparaginase activity"/>
    <property type="evidence" value="ECO:0007669"/>
    <property type="project" value="UniProtKB-UniRule"/>
</dbReference>
<feature type="signal peptide" evidence="8">
    <location>
        <begin position="1"/>
        <end position="25"/>
    </location>
</feature>
<dbReference type="InterPro" id="IPR037152">
    <property type="entry name" value="L-asparaginase_N_sf"/>
</dbReference>
<dbReference type="Pfam" id="PF17763">
    <property type="entry name" value="Asparaginase_C"/>
    <property type="match status" value="1"/>
</dbReference>
<dbReference type="PRINTS" id="PR00139">
    <property type="entry name" value="ASNGLNASE"/>
</dbReference>
<dbReference type="RefSeq" id="WP_078928075.1">
    <property type="nucleotide sequence ID" value="NZ_FUXX01000005.1"/>
</dbReference>
<keyword evidence="2" id="KW-0378">Hydrolase</keyword>
<evidence type="ECO:0000256" key="2">
    <source>
        <dbReference type="ARBA" id="ARBA00022801"/>
    </source>
</evidence>
<dbReference type="CDD" id="cd08964">
    <property type="entry name" value="L-asparaginase_II"/>
    <property type="match status" value="1"/>
</dbReference>
<evidence type="ECO:0000256" key="1">
    <source>
        <dbReference type="ARBA" id="ARBA00010518"/>
    </source>
</evidence>
<accession>A0A1T4V183</accession>
<dbReference type="PROSITE" id="PS51257">
    <property type="entry name" value="PROKAR_LIPOPROTEIN"/>
    <property type="match status" value="1"/>
</dbReference>
<dbReference type="SUPFAM" id="SSF53774">
    <property type="entry name" value="Glutaminase/Asparaginase"/>
    <property type="match status" value="1"/>
</dbReference>
<organism evidence="11 12">
    <name type="scientific">Succinivibrio dextrinosolvens DSM 3072</name>
    <dbReference type="NCBI Taxonomy" id="1123324"/>
    <lineage>
        <taxon>Bacteria</taxon>
        <taxon>Pseudomonadati</taxon>
        <taxon>Pseudomonadota</taxon>
        <taxon>Gammaproteobacteria</taxon>
        <taxon>Aeromonadales</taxon>
        <taxon>Succinivibrionaceae</taxon>
        <taxon>Succinivibrio</taxon>
    </lineage>
</organism>
<dbReference type="NCBIfam" id="TIGR00520">
    <property type="entry name" value="asnASE_II"/>
    <property type="match status" value="1"/>
</dbReference>
<name>A0A1T4V183_9GAMM</name>
<evidence type="ECO:0000313" key="11">
    <source>
        <dbReference type="EMBL" id="SKA58647.1"/>
    </source>
</evidence>
<dbReference type="STRING" id="83771.SAMN02910357_02482"/>
<dbReference type="InterPro" id="IPR006034">
    <property type="entry name" value="Asparaginase/glutaminase-like"/>
</dbReference>
<dbReference type="SFLD" id="SFLDS00057">
    <property type="entry name" value="Glutaminase/Asparaginase"/>
    <property type="match status" value="1"/>
</dbReference>
<feature type="chain" id="PRO_5013227766" evidence="8">
    <location>
        <begin position="26"/>
        <end position="381"/>
    </location>
</feature>
<keyword evidence="12" id="KW-1185">Reference proteome</keyword>
<dbReference type="InterPro" id="IPR020827">
    <property type="entry name" value="Asparaginase/glutaminase_AS1"/>
</dbReference>
<evidence type="ECO:0000256" key="5">
    <source>
        <dbReference type="PROSITE-ProRule" id="PRU10099"/>
    </source>
</evidence>
<evidence type="ECO:0000256" key="4">
    <source>
        <dbReference type="PIRSR" id="PIRSR001220-2"/>
    </source>
</evidence>
<dbReference type="PROSITE" id="PS51732">
    <property type="entry name" value="ASN_GLN_ASE_3"/>
    <property type="match status" value="1"/>
</dbReference>
<evidence type="ECO:0000259" key="10">
    <source>
        <dbReference type="Pfam" id="PF17763"/>
    </source>
</evidence>
<dbReference type="PANTHER" id="PTHR11707:SF28">
    <property type="entry name" value="60 KDA LYSOPHOSPHOLIPASE"/>
    <property type="match status" value="1"/>
</dbReference>
<protein>
    <submittedName>
        <fullName evidence="11">L-asparaginase</fullName>
    </submittedName>
</protein>
<dbReference type="InterPro" id="IPR027474">
    <property type="entry name" value="L-asparaginase_N"/>
</dbReference>
<feature type="domain" description="Asparaginase/glutaminase C-terminal" evidence="10">
    <location>
        <begin position="272"/>
        <end position="378"/>
    </location>
</feature>
<keyword evidence="8" id="KW-0732">Signal</keyword>
<dbReference type="PANTHER" id="PTHR11707">
    <property type="entry name" value="L-ASPARAGINASE"/>
    <property type="match status" value="1"/>
</dbReference>
<evidence type="ECO:0000256" key="3">
    <source>
        <dbReference type="PIRSR" id="PIRSR001220-1"/>
    </source>
</evidence>
<feature type="binding site" evidence="4">
    <location>
        <begin position="148"/>
        <end position="149"/>
    </location>
    <ligand>
        <name>substrate</name>
    </ligand>
</feature>
<feature type="active site" evidence="6">
    <location>
        <position position="148"/>
    </location>
</feature>
<dbReference type="SMART" id="SM00870">
    <property type="entry name" value="Asparaginase"/>
    <property type="match status" value="1"/>
</dbReference>
<dbReference type="Gene3D" id="3.40.50.40">
    <property type="match status" value="1"/>
</dbReference>
<evidence type="ECO:0000256" key="7">
    <source>
        <dbReference type="RuleBase" id="RU004456"/>
    </source>
</evidence>
<feature type="active site" description="O-isoaspartyl threonine intermediate" evidence="3">
    <location>
        <position position="70"/>
    </location>
</feature>
<feature type="active site" evidence="5">
    <location>
        <position position="70"/>
    </location>
</feature>
<dbReference type="PROSITE" id="PS00917">
    <property type="entry name" value="ASN_GLN_ASE_2"/>
    <property type="match status" value="1"/>
</dbReference>
<evidence type="ECO:0000256" key="6">
    <source>
        <dbReference type="PROSITE-ProRule" id="PRU10100"/>
    </source>
</evidence>
<dbReference type="Proteomes" id="UP000242432">
    <property type="component" value="Unassembled WGS sequence"/>
</dbReference>
<dbReference type="AlphaFoldDB" id="A0A1T4V183"/>
<evidence type="ECO:0000256" key="8">
    <source>
        <dbReference type="SAM" id="SignalP"/>
    </source>
</evidence>
<dbReference type="InterPro" id="IPR004550">
    <property type="entry name" value="AsnASE_II"/>
</dbReference>
<proteinExistence type="inferred from homology"/>
<dbReference type="PIRSF" id="PIRSF001220">
    <property type="entry name" value="L-ASNase_gatD"/>
    <property type="match status" value="1"/>
</dbReference>
<dbReference type="InterPro" id="IPR036152">
    <property type="entry name" value="Asp/glu_Ase-like_sf"/>
</dbReference>
<dbReference type="EMBL" id="FUXX01000005">
    <property type="protein sequence ID" value="SKA58647.1"/>
    <property type="molecule type" value="Genomic_DNA"/>
</dbReference>
<dbReference type="GO" id="GO:0006528">
    <property type="term" value="P:asparagine metabolic process"/>
    <property type="evidence" value="ECO:0007669"/>
    <property type="project" value="InterPro"/>
</dbReference>
<sequence>MKKNLFKGVAILPIALALAITTGCATNTEAQSTAVSATTGATTVVSTPAPEKKQVKKNLPTVAILATGGTIAGTGAEGKSTNYKPGQLNVEALAEAAKLSDVANVHGEQICNINSDDITSEIWLQIANRINKLAKDSSVSGFVITHGTDTLDETAYFLNLVLKTDKPVVVTGSMRPSTAISADGPLNLHQSVALASNPSAKGKGVMAVISDRIYGARDIRKINTFNVNAFNSGDYGCMGYVIDDNVLFYSQPVKKHTVNTEFNVSNLKTLPKVAVLYFNVDTDGSIIDYYAQKGYKGIVIAGAGSGEYSVSWKEAIARHPEMIVVRSTRVGSGYVSASDDYDIANVLRCDDLQPQKAAVLLRLALTKTSKKAEIQKIFDKY</sequence>
<feature type="domain" description="L-asparaginase N-terminal" evidence="9">
    <location>
        <begin position="62"/>
        <end position="253"/>
    </location>
</feature>
<gene>
    <name evidence="11" type="ORF">SAMN02745213_00503</name>
</gene>